<dbReference type="RefSeq" id="WP_065022897.1">
    <property type="nucleotide sequence ID" value="NZ_LZMF01000008.1"/>
</dbReference>
<dbReference type="Proteomes" id="UP000093759">
    <property type="component" value="Unassembled WGS sequence"/>
</dbReference>
<dbReference type="InterPro" id="IPR050109">
    <property type="entry name" value="HTH-type_TetR-like_transc_reg"/>
</dbReference>
<dbReference type="InterPro" id="IPR036271">
    <property type="entry name" value="Tet_transcr_reg_TetR-rel_C_sf"/>
</dbReference>
<dbReference type="EMBL" id="LZMF01000008">
    <property type="protein sequence ID" value="OBK91087.1"/>
    <property type="molecule type" value="Genomic_DNA"/>
</dbReference>
<accession>A0A1A3U8W2</accession>
<keyword evidence="1" id="KW-0805">Transcription regulation</keyword>
<dbReference type="Pfam" id="PF00440">
    <property type="entry name" value="TetR_N"/>
    <property type="match status" value="1"/>
</dbReference>
<dbReference type="Gene3D" id="1.10.357.10">
    <property type="entry name" value="Tetracycline Repressor, domain 2"/>
    <property type="match status" value="1"/>
</dbReference>
<gene>
    <name evidence="6" type="ORF">A5648_15380</name>
</gene>
<dbReference type="GO" id="GO:0003700">
    <property type="term" value="F:DNA-binding transcription factor activity"/>
    <property type="evidence" value="ECO:0007669"/>
    <property type="project" value="TreeGrafter"/>
</dbReference>
<dbReference type="PRINTS" id="PR00455">
    <property type="entry name" value="HTHTETR"/>
</dbReference>
<evidence type="ECO:0000256" key="1">
    <source>
        <dbReference type="ARBA" id="ARBA00023015"/>
    </source>
</evidence>
<feature type="DNA-binding region" description="H-T-H motif" evidence="4">
    <location>
        <begin position="37"/>
        <end position="56"/>
    </location>
</feature>
<dbReference type="AlphaFoldDB" id="A0A1A3U8W2"/>
<keyword evidence="3" id="KW-0804">Transcription</keyword>
<sequence>MTAGTGGRNRIRDAGRANDILGAFTRNMARHGYAGSNFSEIANELGISKGTIVHHYGTKDQLFARMHDSYMERRLGEANDVVARLESPDQRLAGLLFAFMLYQEVDRDATVAFQRSIATVATHDALAHGRELRASYLALVRGVLADGVRAGVFRPLDIEVQSLLIFGSSQWAWTWFQLHDRKTALEIGGQFVQLALGGLLVDRLSLDSLADPAGAVATTVFDIVAQHSTSP</sequence>
<dbReference type="PROSITE" id="PS50977">
    <property type="entry name" value="HTH_TETR_2"/>
    <property type="match status" value="1"/>
</dbReference>
<dbReference type="PANTHER" id="PTHR30055">
    <property type="entry name" value="HTH-TYPE TRANSCRIPTIONAL REGULATOR RUTR"/>
    <property type="match status" value="1"/>
</dbReference>
<dbReference type="PANTHER" id="PTHR30055:SF234">
    <property type="entry name" value="HTH-TYPE TRANSCRIPTIONAL REGULATOR BETI"/>
    <property type="match status" value="1"/>
</dbReference>
<name>A0A1A3U8W2_MYCSD</name>
<reference evidence="7" key="1">
    <citation type="submission" date="2016-06" db="EMBL/GenBank/DDBJ databases">
        <authorList>
            <person name="Sutton G."/>
            <person name="Brinkac L."/>
            <person name="Sanka R."/>
            <person name="Adams M."/>
            <person name="Lau E."/>
            <person name="Garcia-Basteiro A."/>
            <person name="Lopez-Varela E."/>
            <person name="Palencia S."/>
        </authorList>
    </citation>
    <scope>NUCLEOTIDE SEQUENCE [LARGE SCALE GENOMIC DNA]</scope>
    <source>
        <strain evidence="7">1274684.2</strain>
    </source>
</reference>
<evidence type="ECO:0000256" key="3">
    <source>
        <dbReference type="ARBA" id="ARBA00023163"/>
    </source>
</evidence>
<dbReference type="SUPFAM" id="SSF46689">
    <property type="entry name" value="Homeodomain-like"/>
    <property type="match status" value="1"/>
</dbReference>
<dbReference type="Pfam" id="PF17932">
    <property type="entry name" value="TetR_C_24"/>
    <property type="match status" value="1"/>
</dbReference>
<proteinExistence type="predicted"/>
<dbReference type="InterPro" id="IPR041490">
    <property type="entry name" value="KstR2_TetR_C"/>
</dbReference>
<dbReference type="GO" id="GO:0000976">
    <property type="term" value="F:transcription cis-regulatory region binding"/>
    <property type="evidence" value="ECO:0007669"/>
    <property type="project" value="TreeGrafter"/>
</dbReference>
<keyword evidence="2 4" id="KW-0238">DNA-binding</keyword>
<protein>
    <submittedName>
        <fullName evidence="6">TetR family transcriptional regulator</fullName>
    </submittedName>
</protein>
<dbReference type="SUPFAM" id="SSF48498">
    <property type="entry name" value="Tetracyclin repressor-like, C-terminal domain"/>
    <property type="match status" value="1"/>
</dbReference>
<evidence type="ECO:0000256" key="2">
    <source>
        <dbReference type="ARBA" id="ARBA00023125"/>
    </source>
</evidence>
<evidence type="ECO:0000313" key="6">
    <source>
        <dbReference type="EMBL" id="OBK91087.1"/>
    </source>
</evidence>
<feature type="domain" description="HTH tetR-type" evidence="5">
    <location>
        <begin position="14"/>
        <end position="74"/>
    </location>
</feature>
<evidence type="ECO:0000259" key="5">
    <source>
        <dbReference type="PROSITE" id="PS50977"/>
    </source>
</evidence>
<organism evidence="6 7">
    <name type="scientific">Mycolicibacter sinensis (strain JDM601)</name>
    <name type="common">Mycobacterium sinense</name>
    <dbReference type="NCBI Taxonomy" id="875328"/>
    <lineage>
        <taxon>Bacteria</taxon>
        <taxon>Bacillati</taxon>
        <taxon>Actinomycetota</taxon>
        <taxon>Actinomycetes</taxon>
        <taxon>Mycobacteriales</taxon>
        <taxon>Mycobacteriaceae</taxon>
        <taxon>Mycolicibacter</taxon>
    </lineage>
</organism>
<comment type="caution">
    <text evidence="6">The sequence shown here is derived from an EMBL/GenBank/DDBJ whole genome shotgun (WGS) entry which is preliminary data.</text>
</comment>
<dbReference type="InterPro" id="IPR009057">
    <property type="entry name" value="Homeodomain-like_sf"/>
</dbReference>
<dbReference type="InterPro" id="IPR001647">
    <property type="entry name" value="HTH_TetR"/>
</dbReference>
<dbReference type="Gene3D" id="1.10.10.60">
    <property type="entry name" value="Homeodomain-like"/>
    <property type="match status" value="1"/>
</dbReference>
<evidence type="ECO:0000313" key="7">
    <source>
        <dbReference type="Proteomes" id="UP000093759"/>
    </source>
</evidence>
<evidence type="ECO:0000256" key="4">
    <source>
        <dbReference type="PROSITE-ProRule" id="PRU00335"/>
    </source>
</evidence>